<dbReference type="PANTHER" id="PTHR47822:SF2">
    <property type="entry name" value="F-BOX AND WD-40 DOMAIN PROTEIN 7"/>
    <property type="match status" value="1"/>
</dbReference>
<gene>
    <name evidence="6" type="ORF">GSB_7807</name>
</gene>
<dbReference type="Proteomes" id="UP000018040">
    <property type="component" value="Unassembled WGS sequence"/>
</dbReference>
<proteinExistence type="predicted"/>
<dbReference type="PROSITE" id="PS50082">
    <property type="entry name" value="WD_REPEATS_2"/>
    <property type="match status" value="1"/>
</dbReference>
<name>V6U2P6_GIAIN</name>
<keyword evidence="2" id="KW-0677">Repeat</keyword>
<dbReference type="InterPro" id="IPR036322">
    <property type="entry name" value="WD40_repeat_dom_sf"/>
</dbReference>
<dbReference type="SMART" id="SM00320">
    <property type="entry name" value="WD40"/>
    <property type="match status" value="3"/>
</dbReference>
<dbReference type="AlphaFoldDB" id="V6U2P6"/>
<dbReference type="VEuPathDB" id="GiardiaDB:GL50581_1666"/>
<dbReference type="PANTHER" id="PTHR47822">
    <property type="entry name" value="CARBOHYDRATE BINDING DOMAIN CONTAINING PROTEIN"/>
    <property type="match status" value="1"/>
</dbReference>
<dbReference type="VEuPathDB" id="GiardiaDB:DHA2_7807"/>
<dbReference type="VEuPathDB" id="GiardiaDB:GL50803_007807"/>
<sequence length="569" mass="60935">MLLQPLGEVLLMKACPPFKLRPEIRDDPLDIYKLEFSADGAVLAAGYGDGTARLYNPASGRRLHKLQHSSQHPIPSLSFRNATSVGAVPLLLSVSSVGQVCHWHVSRGSMLHTFTEDNNELYTCTFSPDGTSFLTAGKDMVIRCYDESTNQLLCSLRHGNEETTSGHANRIFSARYRADDANIIASGGWDNTIQIWDLRAGHSVWSYYGPNVCGESLDTVGSYLVVGSWKGTDQIHVYDLRTRDTLAIYDWSKQVPPAASVEEYQAAIDAYLDDCKEVAKSKLRAERIAEYADKVAALEDEQSGSDSDADKELERKAAKISMELMLDNNGTEAPWKSKLVANTLETTLIYSVSVSKNPAVPLMSACGSGANEAKVLNYKTGEVLGGVRLPKSGFATSISPDTRYVAYGGAGYGIWMANIPDPSEVSTMAAPPVSAPVAKQAPKPSSKNMVRPAPERQEAGRMAQSISDKPRTATTSVKPALPSSQAGTGTGARTLTKVTVLTTNHTSSTSSLSGDAGTRSKPQERLGSAKAPGSAGALAPLSGSRVKPQALAPLKKDGEQRAPVKKPTK</sequence>
<dbReference type="PROSITE" id="PS00678">
    <property type="entry name" value="WD_REPEATS_1"/>
    <property type="match status" value="1"/>
</dbReference>
<evidence type="ECO:0000313" key="6">
    <source>
        <dbReference type="EMBL" id="ESU45124.1"/>
    </source>
</evidence>
<dbReference type="InterPro" id="IPR024977">
    <property type="entry name" value="Apc4-like_WD40_dom"/>
</dbReference>
<keyword evidence="1 3" id="KW-0853">WD repeat</keyword>
<dbReference type="Gene3D" id="2.130.10.10">
    <property type="entry name" value="YVTN repeat-like/Quinoprotein amine dehydrogenase"/>
    <property type="match status" value="1"/>
</dbReference>
<dbReference type="EMBL" id="AHHH01000010">
    <property type="protein sequence ID" value="ESU45124.1"/>
    <property type="molecule type" value="Genomic_DNA"/>
</dbReference>
<feature type="compositionally biased region" description="Low complexity" evidence="4">
    <location>
        <begin position="498"/>
        <end position="513"/>
    </location>
</feature>
<evidence type="ECO:0000256" key="1">
    <source>
        <dbReference type="ARBA" id="ARBA00022574"/>
    </source>
</evidence>
<dbReference type="OrthoDB" id="10251741at2759"/>
<dbReference type="Pfam" id="PF12894">
    <property type="entry name" value="ANAPC4_WD40"/>
    <property type="match status" value="1"/>
</dbReference>
<dbReference type="InterPro" id="IPR001680">
    <property type="entry name" value="WD40_rpt"/>
</dbReference>
<accession>V6U2P6</accession>
<dbReference type="InterPro" id="IPR015943">
    <property type="entry name" value="WD40/YVTN_repeat-like_dom_sf"/>
</dbReference>
<dbReference type="VEuPathDB" id="GiardiaDB:QR46_1879"/>
<reference evidence="6 7" key="2">
    <citation type="journal article" date="2013" name="Genome Biol. Evol.">
        <title>Genome sequencing of Giardia lamblia genotypes A2 and B isolates (DH and GS) and comparative analysis with the genomes of genotypes A1 and E (WB and Pig).</title>
        <authorList>
            <person name="Adam R.D."/>
            <person name="Dahlstrom E.W."/>
            <person name="Martens C.A."/>
            <person name="Bruno D.P."/>
            <person name="Barbian K.D."/>
            <person name="Ricklefs S.M."/>
            <person name="Hernandez M.M."/>
            <person name="Narla N.P."/>
            <person name="Patel R.B."/>
            <person name="Porcella S.F."/>
            <person name="Nash T.E."/>
        </authorList>
    </citation>
    <scope>NUCLEOTIDE SEQUENCE [LARGE SCALE GENOMIC DNA]</scope>
    <source>
        <strain evidence="6 7">GS</strain>
    </source>
</reference>
<protein>
    <submittedName>
        <fullName evidence="6">Putative WD-repeat family protein</fullName>
    </submittedName>
</protein>
<dbReference type="InterPro" id="IPR019775">
    <property type="entry name" value="WD40_repeat_CS"/>
</dbReference>
<dbReference type="SUPFAM" id="SSF50978">
    <property type="entry name" value="WD40 repeat-like"/>
    <property type="match status" value="1"/>
</dbReference>
<reference evidence="7" key="1">
    <citation type="submission" date="2012-02" db="EMBL/GenBank/DDBJ databases">
        <title>Genome sequencing of Giardia lamblia Genotypes A2 and B isolates (DH and GS) and comparative analysis with the genomes of Genotypes A1 and E (WB and Pig).</title>
        <authorList>
            <person name="Adam R."/>
            <person name="Dahlstrom E."/>
            <person name="Martens C."/>
            <person name="Bruno D."/>
            <person name="Barbian K."/>
            <person name="Porcella S.F."/>
            <person name="Nash T."/>
        </authorList>
    </citation>
    <scope>NUCLEOTIDE SEQUENCE</scope>
    <source>
        <strain evidence="7">GS</strain>
    </source>
</reference>
<evidence type="ECO:0000259" key="5">
    <source>
        <dbReference type="Pfam" id="PF12894"/>
    </source>
</evidence>
<feature type="repeat" description="WD" evidence="3">
    <location>
        <begin position="164"/>
        <end position="206"/>
    </location>
</feature>
<comment type="caution">
    <text evidence="6">The sequence shown here is derived from an EMBL/GenBank/DDBJ whole genome shotgun (WGS) entry which is preliminary data.</text>
</comment>
<dbReference type="Pfam" id="PF00400">
    <property type="entry name" value="WD40"/>
    <property type="match status" value="2"/>
</dbReference>
<organism evidence="6 7">
    <name type="scientific">Giardia intestinalis</name>
    <name type="common">Giardia lamblia</name>
    <dbReference type="NCBI Taxonomy" id="5741"/>
    <lineage>
        <taxon>Eukaryota</taxon>
        <taxon>Metamonada</taxon>
        <taxon>Diplomonadida</taxon>
        <taxon>Hexamitidae</taxon>
        <taxon>Giardiinae</taxon>
        <taxon>Giardia</taxon>
    </lineage>
</organism>
<feature type="region of interest" description="Disordered" evidence="4">
    <location>
        <begin position="428"/>
        <end position="569"/>
    </location>
</feature>
<evidence type="ECO:0000256" key="3">
    <source>
        <dbReference type="PROSITE-ProRule" id="PRU00221"/>
    </source>
</evidence>
<feature type="compositionally biased region" description="Polar residues" evidence="4">
    <location>
        <begin position="464"/>
        <end position="497"/>
    </location>
</feature>
<dbReference type="PROSITE" id="PS50294">
    <property type="entry name" value="WD_REPEATS_REGION"/>
    <property type="match status" value="1"/>
</dbReference>
<evidence type="ECO:0000256" key="2">
    <source>
        <dbReference type="ARBA" id="ARBA00022737"/>
    </source>
</evidence>
<evidence type="ECO:0000256" key="4">
    <source>
        <dbReference type="SAM" id="MobiDB-lite"/>
    </source>
</evidence>
<feature type="domain" description="Anaphase-promoting complex subunit 4-like WD40" evidence="5">
    <location>
        <begin position="29"/>
        <end position="75"/>
    </location>
</feature>
<evidence type="ECO:0000313" key="7">
    <source>
        <dbReference type="Proteomes" id="UP000018040"/>
    </source>
</evidence>